<dbReference type="GO" id="GO:0000976">
    <property type="term" value="F:transcription cis-regulatory region binding"/>
    <property type="evidence" value="ECO:0007669"/>
    <property type="project" value="TreeGrafter"/>
</dbReference>
<feature type="domain" description="HTH tetR-type" evidence="3">
    <location>
        <begin position="1"/>
        <end position="56"/>
    </location>
</feature>
<gene>
    <name evidence="4" type="ORF">FVO59_09185</name>
</gene>
<organism evidence="4 5">
    <name type="scientific">Microbacterium esteraromaticum</name>
    <dbReference type="NCBI Taxonomy" id="57043"/>
    <lineage>
        <taxon>Bacteria</taxon>
        <taxon>Bacillati</taxon>
        <taxon>Actinomycetota</taxon>
        <taxon>Actinomycetes</taxon>
        <taxon>Micrococcales</taxon>
        <taxon>Microbacteriaceae</taxon>
        <taxon>Microbacterium</taxon>
    </lineage>
</organism>
<dbReference type="Gene3D" id="1.10.10.60">
    <property type="entry name" value="Homeodomain-like"/>
    <property type="match status" value="1"/>
</dbReference>
<evidence type="ECO:0000256" key="1">
    <source>
        <dbReference type="ARBA" id="ARBA00023125"/>
    </source>
</evidence>
<feature type="DNA-binding region" description="H-T-H motif" evidence="2">
    <location>
        <begin position="19"/>
        <end position="38"/>
    </location>
</feature>
<dbReference type="InterPro" id="IPR001647">
    <property type="entry name" value="HTH_TetR"/>
</dbReference>
<dbReference type="PANTHER" id="PTHR30055:SF209">
    <property type="entry name" value="POSSIBLE TRANSCRIPTIONAL REGULATORY PROTEIN (PROBABLY TETR-FAMILY)"/>
    <property type="match status" value="1"/>
</dbReference>
<dbReference type="Gene3D" id="1.10.357.10">
    <property type="entry name" value="Tetracycline Repressor, domain 2"/>
    <property type="match status" value="1"/>
</dbReference>
<dbReference type="SUPFAM" id="SSF46689">
    <property type="entry name" value="Homeodomain-like"/>
    <property type="match status" value="1"/>
</dbReference>
<evidence type="ECO:0000313" key="5">
    <source>
        <dbReference type="Proteomes" id="UP000515708"/>
    </source>
</evidence>
<evidence type="ECO:0000256" key="2">
    <source>
        <dbReference type="PROSITE-ProRule" id="PRU00335"/>
    </source>
</evidence>
<proteinExistence type="predicted"/>
<dbReference type="InterPro" id="IPR036271">
    <property type="entry name" value="Tet_transcr_reg_TetR-rel_C_sf"/>
</dbReference>
<dbReference type="Pfam" id="PF00440">
    <property type="entry name" value="TetR_N"/>
    <property type="match status" value="1"/>
</dbReference>
<evidence type="ECO:0000259" key="3">
    <source>
        <dbReference type="PROSITE" id="PS50977"/>
    </source>
</evidence>
<sequence length="216" mass="22763">MILETAAELLAQSATGDISTRAVCEAAGVTQPVLYRHFGDKDGLLAAVADRVWGEYLSSKRAAESSADPLDDLRSGWDNHTAFALRHPHAYRLVFASTLATRPAAMAEAMSLLQGILHRLAAQGRLRIPAADAARVVMAANSGVALGLILRPEEYPDASASGTTRDAVLGSLVIDGAPEHDPVAAAAITLTTRLGSAEAFTPAERSLLAEWLQRLA</sequence>
<keyword evidence="1 2" id="KW-0238">DNA-binding</keyword>
<dbReference type="PANTHER" id="PTHR30055">
    <property type="entry name" value="HTH-TYPE TRANSCRIPTIONAL REGULATOR RUTR"/>
    <property type="match status" value="1"/>
</dbReference>
<dbReference type="EMBL" id="CP043732">
    <property type="protein sequence ID" value="QMU98681.1"/>
    <property type="molecule type" value="Genomic_DNA"/>
</dbReference>
<dbReference type="AlphaFoldDB" id="A0A7D8AF40"/>
<dbReference type="PRINTS" id="PR00455">
    <property type="entry name" value="HTHTETR"/>
</dbReference>
<evidence type="ECO:0000313" key="4">
    <source>
        <dbReference type="EMBL" id="QMU98681.1"/>
    </source>
</evidence>
<name>A0A7D8AF40_9MICO</name>
<accession>A0A7D8AF40</accession>
<dbReference type="GO" id="GO:0003700">
    <property type="term" value="F:DNA-binding transcription factor activity"/>
    <property type="evidence" value="ECO:0007669"/>
    <property type="project" value="TreeGrafter"/>
</dbReference>
<dbReference type="InterPro" id="IPR009057">
    <property type="entry name" value="Homeodomain-like_sf"/>
</dbReference>
<protein>
    <submittedName>
        <fullName evidence="4">TetR/AcrR family transcriptional regulator</fullName>
    </submittedName>
</protein>
<dbReference type="Proteomes" id="UP000515708">
    <property type="component" value="Chromosome"/>
</dbReference>
<reference evidence="4 5" key="1">
    <citation type="journal article" date="2020" name="Front. Microbiol.">
        <title>Design of Bacterial Strain-Specific qPCR Assays Using NGS Data and Publicly Available Resources and Its Application to Track Biocontrol Strains.</title>
        <authorList>
            <person name="Hernandez I."/>
            <person name="Sant C."/>
            <person name="Martinez R."/>
            <person name="Fernandez C."/>
        </authorList>
    </citation>
    <scope>NUCLEOTIDE SEQUENCE [LARGE SCALE GENOMIC DNA]</scope>
    <source>
        <strain evidence="4 5">B24</strain>
    </source>
</reference>
<dbReference type="PROSITE" id="PS50977">
    <property type="entry name" value="HTH_TETR_2"/>
    <property type="match status" value="1"/>
</dbReference>
<dbReference type="SUPFAM" id="SSF48498">
    <property type="entry name" value="Tetracyclin repressor-like, C-terminal domain"/>
    <property type="match status" value="1"/>
</dbReference>
<dbReference type="InterPro" id="IPR050109">
    <property type="entry name" value="HTH-type_TetR-like_transc_reg"/>
</dbReference>